<dbReference type="PANTHER" id="PTHR19879:SF9">
    <property type="entry name" value="TRANSCRIPTION INITIATION FACTOR TFIID SUBUNIT 5"/>
    <property type="match status" value="1"/>
</dbReference>
<evidence type="ECO:0000256" key="3">
    <source>
        <dbReference type="PROSITE-ProRule" id="PRU00221"/>
    </source>
</evidence>
<evidence type="ECO:0000256" key="1">
    <source>
        <dbReference type="ARBA" id="ARBA00022574"/>
    </source>
</evidence>
<feature type="repeat" description="WD" evidence="3">
    <location>
        <begin position="1"/>
        <end position="24"/>
    </location>
</feature>
<dbReference type="PROSITE" id="PS00678">
    <property type="entry name" value="WD_REPEATS_1"/>
    <property type="match status" value="1"/>
</dbReference>
<dbReference type="Pfam" id="PF00400">
    <property type="entry name" value="WD40"/>
    <property type="match status" value="1"/>
</dbReference>
<evidence type="ECO:0000256" key="2">
    <source>
        <dbReference type="ARBA" id="ARBA00022737"/>
    </source>
</evidence>
<reference evidence="4 5" key="1">
    <citation type="submission" date="2016-10" db="EMBL/GenBank/DDBJ databases">
        <title>Genome sequence of the basidiomycete white-rot fungus Trametes pubescens.</title>
        <authorList>
            <person name="Makela M.R."/>
            <person name="Granchi Z."/>
            <person name="Peng M."/>
            <person name="De Vries R.P."/>
            <person name="Grigoriev I."/>
            <person name="Riley R."/>
            <person name="Hilden K."/>
        </authorList>
    </citation>
    <scope>NUCLEOTIDE SEQUENCE [LARGE SCALE GENOMIC DNA]</scope>
    <source>
        <strain evidence="4 5">FBCC735</strain>
    </source>
</reference>
<dbReference type="InterPro" id="IPR036322">
    <property type="entry name" value="WD40_repeat_dom_sf"/>
</dbReference>
<comment type="caution">
    <text evidence="4">The sequence shown here is derived from an EMBL/GenBank/DDBJ whole genome shotgun (WGS) entry which is preliminary data.</text>
</comment>
<name>A0A1M2W4U5_TRAPU</name>
<dbReference type="InterPro" id="IPR001680">
    <property type="entry name" value="WD40_rpt"/>
</dbReference>
<dbReference type="EMBL" id="MNAD01000222">
    <property type="protein sequence ID" value="OJT14894.1"/>
    <property type="molecule type" value="Genomic_DNA"/>
</dbReference>
<keyword evidence="2" id="KW-0677">Repeat</keyword>
<organism evidence="4 5">
    <name type="scientific">Trametes pubescens</name>
    <name type="common">White-rot fungus</name>
    <dbReference type="NCBI Taxonomy" id="154538"/>
    <lineage>
        <taxon>Eukaryota</taxon>
        <taxon>Fungi</taxon>
        <taxon>Dikarya</taxon>
        <taxon>Basidiomycota</taxon>
        <taxon>Agaricomycotina</taxon>
        <taxon>Agaricomycetes</taxon>
        <taxon>Polyporales</taxon>
        <taxon>Polyporaceae</taxon>
        <taxon>Trametes</taxon>
    </lineage>
</organism>
<sequence length="55" mass="5978">MLATGSSDPSSAIWDTSNQTIIHKWDAHTEVVWALDFSPNDKRLASASADGNVMM</sequence>
<dbReference type="Gene3D" id="2.130.10.10">
    <property type="entry name" value="YVTN repeat-like/Quinoprotein amine dehydrogenase"/>
    <property type="match status" value="1"/>
</dbReference>
<dbReference type="PROSITE" id="PS50082">
    <property type="entry name" value="WD_REPEATS_2"/>
    <property type="match status" value="2"/>
</dbReference>
<accession>A0A1M2W4U5</accession>
<dbReference type="OrthoDB" id="2754813at2759"/>
<evidence type="ECO:0000313" key="5">
    <source>
        <dbReference type="Proteomes" id="UP000184267"/>
    </source>
</evidence>
<dbReference type="Proteomes" id="UP000184267">
    <property type="component" value="Unassembled WGS sequence"/>
</dbReference>
<dbReference type="InterPro" id="IPR015943">
    <property type="entry name" value="WD40/YVTN_repeat-like_dom_sf"/>
</dbReference>
<dbReference type="AlphaFoldDB" id="A0A1M2W4U5"/>
<dbReference type="PANTHER" id="PTHR19879">
    <property type="entry name" value="TRANSCRIPTION INITIATION FACTOR TFIID"/>
    <property type="match status" value="1"/>
</dbReference>
<keyword evidence="5" id="KW-1185">Reference proteome</keyword>
<gene>
    <name evidence="4" type="ORF">TRAPUB_8544</name>
</gene>
<protein>
    <submittedName>
        <fullName evidence="4">Uncharacterized protein</fullName>
    </submittedName>
</protein>
<feature type="repeat" description="WD" evidence="3">
    <location>
        <begin position="25"/>
        <end position="55"/>
    </location>
</feature>
<evidence type="ECO:0000313" key="4">
    <source>
        <dbReference type="EMBL" id="OJT14894.1"/>
    </source>
</evidence>
<proteinExistence type="predicted"/>
<dbReference type="SUPFAM" id="SSF50978">
    <property type="entry name" value="WD40 repeat-like"/>
    <property type="match status" value="1"/>
</dbReference>
<dbReference type="InterPro" id="IPR019775">
    <property type="entry name" value="WD40_repeat_CS"/>
</dbReference>
<dbReference type="PROSITE" id="PS50294">
    <property type="entry name" value="WD_REPEATS_REGION"/>
    <property type="match status" value="1"/>
</dbReference>
<keyword evidence="1 3" id="KW-0853">WD repeat</keyword>